<proteinExistence type="predicted"/>
<sequence length="310" mass="33417">MYKMSTGPKTAAPHALASTPSSHIGSDTATNADRGRRSSTTTTATATQLAYGIEVSDAGSILRLLTFVLTPELCASATLDGNIHDDTGDADGFTASRCTTSRHWCTSDDDGDDDCCRRYHRHHQFDSSDPLCDDNDPLRGNDGFAFHTANGNGATANSSSVMPLAADSMVTETERLRILFELLTPDSLEGVLARFTQLLPVYPLLSRHELDNVHTSLYERIHPDTDLAPWPYSRRAVVAACSLALQRAHMPGTPSSSVWHHVAAASTQLLLGCAASSSPLPAPTEEQHDEAHMDDTDEMEVVIKAEPVCL</sequence>
<dbReference type="InParanoid" id="F2UP16"/>
<feature type="compositionally biased region" description="Polar residues" evidence="1">
    <location>
        <begin position="18"/>
        <end position="31"/>
    </location>
</feature>
<organism evidence="3">
    <name type="scientific">Salpingoeca rosetta (strain ATCC 50818 / BSB-021)</name>
    <dbReference type="NCBI Taxonomy" id="946362"/>
    <lineage>
        <taxon>Eukaryota</taxon>
        <taxon>Choanoflagellata</taxon>
        <taxon>Craspedida</taxon>
        <taxon>Salpingoecidae</taxon>
        <taxon>Salpingoeca</taxon>
    </lineage>
</organism>
<evidence type="ECO:0000313" key="3">
    <source>
        <dbReference type="Proteomes" id="UP000007799"/>
    </source>
</evidence>
<feature type="region of interest" description="Disordered" evidence="1">
    <location>
        <begin position="276"/>
        <end position="295"/>
    </location>
</feature>
<feature type="region of interest" description="Disordered" evidence="1">
    <location>
        <begin position="1"/>
        <end position="43"/>
    </location>
</feature>
<feature type="compositionally biased region" description="Basic and acidic residues" evidence="1">
    <location>
        <begin position="285"/>
        <end position="294"/>
    </location>
</feature>
<accession>F2UP16</accession>
<dbReference type="Proteomes" id="UP000007799">
    <property type="component" value="Unassembled WGS sequence"/>
</dbReference>
<dbReference type="EMBL" id="GL832985">
    <property type="protein sequence ID" value="EGD79371.1"/>
    <property type="molecule type" value="Genomic_DNA"/>
</dbReference>
<evidence type="ECO:0000313" key="2">
    <source>
        <dbReference type="EMBL" id="EGD79371.1"/>
    </source>
</evidence>
<protein>
    <submittedName>
        <fullName evidence="2">Uncharacterized protein</fullName>
    </submittedName>
</protein>
<reference evidence="2" key="1">
    <citation type="submission" date="2009-08" db="EMBL/GenBank/DDBJ databases">
        <title>Annotation of Salpingoeca rosetta.</title>
        <authorList>
            <consortium name="The Broad Institute Genome Sequencing Platform"/>
            <person name="Russ C."/>
            <person name="Cuomo C."/>
            <person name="Burger G."/>
            <person name="Gray M.W."/>
            <person name="Holland P.W.H."/>
            <person name="King N."/>
            <person name="Lang F.B.F."/>
            <person name="Roger A.J."/>
            <person name="Ruiz-Trillo I."/>
            <person name="Young S.K."/>
            <person name="Zeng Q."/>
            <person name="Gargeya S."/>
            <person name="Alvarado L."/>
            <person name="Berlin A."/>
            <person name="Chapman S.B."/>
            <person name="Chen Z."/>
            <person name="Freedman E."/>
            <person name="Gellesch M."/>
            <person name="Goldberg J."/>
            <person name="Griggs A."/>
            <person name="Gujja S."/>
            <person name="Heilman E."/>
            <person name="Heiman D."/>
            <person name="Howarth C."/>
            <person name="Mehta T."/>
            <person name="Neiman D."/>
            <person name="Pearson M."/>
            <person name="Roberts A."/>
            <person name="Saif S."/>
            <person name="Shea T."/>
            <person name="Shenoy N."/>
            <person name="Sisk P."/>
            <person name="Stolte C."/>
            <person name="Sykes S."/>
            <person name="White J."/>
            <person name="Yandava C."/>
            <person name="Haas B."/>
            <person name="Nusbaum C."/>
            <person name="Birren B."/>
        </authorList>
    </citation>
    <scope>NUCLEOTIDE SEQUENCE [LARGE SCALE GENOMIC DNA]</scope>
    <source>
        <strain evidence="2">ATCC 50818</strain>
    </source>
</reference>
<name>F2UP16_SALR5</name>
<dbReference type="GeneID" id="16069682"/>
<evidence type="ECO:0000256" key="1">
    <source>
        <dbReference type="SAM" id="MobiDB-lite"/>
    </source>
</evidence>
<gene>
    <name evidence="2" type="ORF">PTSG_09781</name>
</gene>
<dbReference type="RefSeq" id="XP_004989140.1">
    <property type="nucleotide sequence ID" value="XM_004989083.1"/>
</dbReference>
<keyword evidence="3" id="KW-1185">Reference proteome</keyword>
<dbReference type="KEGG" id="sre:PTSG_09781"/>
<dbReference type="AlphaFoldDB" id="F2UP16"/>